<reference evidence="7" key="1">
    <citation type="submission" date="2016-10" db="EMBL/GenBank/DDBJ databases">
        <title>Sequence of Gallionella enrichment culture.</title>
        <authorList>
            <person name="Poehlein A."/>
            <person name="Muehling M."/>
            <person name="Daniel R."/>
        </authorList>
    </citation>
    <scope>NUCLEOTIDE SEQUENCE</scope>
</reference>
<proteinExistence type="predicted"/>
<evidence type="ECO:0000256" key="3">
    <source>
        <dbReference type="ARBA" id="ARBA00023125"/>
    </source>
</evidence>
<dbReference type="AlphaFoldDB" id="A0A1J5RHB9"/>
<sequence>MPTRAFTIRKLADAAGVGVEAVRYYQGRNLLQKPQRVAGGFREYSAEDVQRLRFIKRAQALGFSLDDVAELLSLSAERDQVRVRELTRRRAAEIRKRVNGLEAMASSLEGLASCCARAPRSQPCSIIAALAADPVAEIPVSDAQLRQQTTRGTKRPRYPEAVQS</sequence>
<evidence type="ECO:0000313" key="7">
    <source>
        <dbReference type="EMBL" id="OIQ89003.1"/>
    </source>
</evidence>
<dbReference type="InterPro" id="IPR047057">
    <property type="entry name" value="MerR_fam"/>
</dbReference>
<accession>A0A1J5RHB9</accession>
<dbReference type="PANTHER" id="PTHR30204:SF69">
    <property type="entry name" value="MERR-FAMILY TRANSCRIPTIONAL REGULATOR"/>
    <property type="match status" value="1"/>
</dbReference>
<keyword evidence="1" id="KW-0678">Repressor</keyword>
<dbReference type="GO" id="GO:0003677">
    <property type="term" value="F:DNA binding"/>
    <property type="evidence" value="ECO:0007669"/>
    <property type="project" value="UniProtKB-KW"/>
</dbReference>
<name>A0A1J5RHB9_9ZZZZ</name>
<keyword evidence="2" id="KW-0805">Transcription regulation</keyword>
<organism evidence="7">
    <name type="scientific">mine drainage metagenome</name>
    <dbReference type="NCBI Taxonomy" id="410659"/>
    <lineage>
        <taxon>unclassified sequences</taxon>
        <taxon>metagenomes</taxon>
        <taxon>ecological metagenomes</taxon>
    </lineage>
</organism>
<dbReference type="EMBL" id="MLJW01000349">
    <property type="protein sequence ID" value="OIQ89003.1"/>
    <property type="molecule type" value="Genomic_DNA"/>
</dbReference>
<gene>
    <name evidence="7" type="primary">zntR_2</name>
    <name evidence="7" type="ORF">GALL_291260</name>
</gene>
<comment type="caution">
    <text evidence="7">The sequence shown here is derived from an EMBL/GenBank/DDBJ whole genome shotgun (WGS) entry which is preliminary data.</text>
</comment>
<keyword evidence="3" id="KW-0238">DNA-binding</keyword>
<evidence type="ECO:0000256" key="2">
    <source>
        <dbReference type="ARBA" id="ARBA00023015"/>
    </source>
</evidence>
<evidence type="ECO:0000256" key="5">
    <source>
        <dbReference type="SAM" id="MobiDB-lite"/>
    </source>
</evidence>
<dbReference type="InterPro" id="IPR000551">
    <property type="entry name" value="MerR-type_HTH_dom"/>
</dbReference>
<evidence type="ECO:0000256" key="4">
    <source>
        <dbReference type="ARBA" id="ARBA00023163"/>
    </source>
</evidence>
<dbReference type="PROSITE" id="PS50937">
    <property type="entry name" value="HTH_MERR_2"/>
    <property type="match status" value="1"/>
</dbReference>
<dbReference type="InterPro" id="IPR009061">
    <property type="entry name" value="DNA-bd_dom_put_sf"/>
</dbReference>
<keyword evidence="4" id="KW-0804">Transcription</keyword>
<dbReference type="SMART" id="SM00422">
    <property type="entry name" value="HTH_MERR"/>
    <property type="match status" value="1"/>
</dbReference>
<feature type="domain" description="HTH merR-type" evidence="6">
    <location>
        <begin position="5"/>
        <end position="74"/>
    </location>
</feature>
<dbReference type="SUPFAM" id="SSF46955">
    <property type="entry name" value="Putative DNA-binding domain"/>
    <property type="match status" value="1"/>
</dbReference>
<dbReference type="GO" id="GO:0003700">
    <property type="term" value="F:DNA-binding transcription factor activity"/>
    <property type="evidence" value="ECO:0007669"/>
    <property type="project" value="InterPro"/>
</dbReference>
<dbReference type="Gene3D" id="1.10.1660.10">
    <property type="match status" value="1"/>
</dbReference>
<feature type="region of interest" description="Disordered" evidence="5">
    <location>
        <begin position="142"/>
        <end position="164"/>
    </location>
</feature>
<dbReference type="PRINTS" id="PR00040">
    <property type="entry name" value="HTHMERR"/>
</dbReference>
<evidence type="ECO:0000259" key="6">
    <source>
        <dbReference type="PROSITE" id="PS50937"/>
    </source>
</evidence>
<dbReference type="PANTHER" id="PTHR30204">
    <property type="entry name" value="REDOX-CYCLING DRUG-SENSING TRANSCRIPTIONAL ACTIVATOR SOXR"/>
    <property type="match status" value="1"/>
</dbReference>
<dbReference type="Pfam" id="PF13411">
    <property type="entry name" value="MerR_1"/>
    <property type="match status" value="1"/>
</dbReference>
<evidence type="ECO:0000256" key="1">
    <source>
        <dbReference type="ARBA" id="ARBA00022491"/>
    </source>
</evidence>
<protein>
    <submittedName>
        <fullName evidence="7">HTH-type transcriptional regulator ZntR</fullName>
    </submittedName>
</protein>